<feature type="region of interest" description="Disordered" evidence="1">
    <location>
        <begin position="21"/>
        <end position="76"/>
    </location>
</feature>
<dbReference type="AlphaFoldDB" id="A0A094WC56"/>
<name>A0A094WC56_9BACT</name>
<evidence type="ECO:0000313" key="2">
    <source>
        <dbReference type="EMBL" id="KGA94040.1"/>
    </source>
</evidence>
<gene>
    <name evidence="2" type="ORF">LptCag_0666</name>
</gene>
<evidence type="ECO:0000313" key="3">
    <source>
        <dbReference type="Proteomes" id="UP000029452"/>
    </source>
</evidence>
<dbReference type="PATRIC" id="fig|178606.4.peg.1199"/>
<dbReference type="EMBL" id="JPGK01000004">
    <property type="protein sequence ID" value="KGA94040.1"/>
    <property type="molecule type" value="Genomic_DNA"/>
</dbReference>
<accession>A0A094WC56</accession>
<proteinExistence type="predicted"/>
<evidence type="ECO:0000256" key="1">
    <source>
        <dbReference type="SAM" id="MobiDB-lite"/>
    </source>
</evidence>
<reference evidence="2 3" key="1">
    <citation type="submission" date="2014-06" db="EMBL/GenBank/DDBJ databases">
        <title>Draft genome sequence of iron oxidizing acidophile Leptospirillum ferriphilum DSM14647.</title>
        <authorList>
            <person name="Cardenas J.P."/>
            <person name="Lazcano M."/>
            <person name="Ossandon F.J."/>
            <person name="Corbett M."/>
            <person name="Holmes D.S."/>
            <person name="Watkin E."/>
        </authorList>
    </citation>
    <scope>NUCLEOTIDE SEQUENCE [LARGE SCALE GENOMIC DNA]</scope>
    <source>
        <strain evidence="2 3">DSM 14647</strain>
    </source>
</reference>
<organism evidence="2 3">
    <name type="scientific">Leptospirillum ferriphilum</name>
    <dbReference type="NCBI Taxonomy" id="178606"/>
    <lineage>
        <taxon>Bacteria</taxon>
        <taxon>Pseudomonadati</taxon>
        <taxon>Nitrospirota</taxon>
        <taxon>Nitrospiria</taxon>
        <taxon>Nitrospirales</taxon>
        <taxon>Nitrospiraceae</taxon>
        <taxon>Leptospirillum</taxon>
    </lineage>
</organism>
<protein>
    <submittedName>
        <fullName evidence="2">Uncharacterized protein</fullName>
    </submittedName>
</protein>
<dbReference type="Proteomes" id="UP000029452">
    <property type="component" value="Unassembled WGS sequence"/>
</dbReference>
<sequence>MEKGEKLVIKEPARFFFQEWQPPSPLRERDPPFSTGKSVRKSKQISPEEIAFYCRESAPEGRAGPPDSFPENWTTR</sequence>
<comment type="caution">
    <text evidence="2">The sequence shown here is derived from an EMBL/GenBank/DDBJ whole genome shotgun (WGS) entry which is preliminary data.</text>
</comment>